<protein>
    <submittedName>
        <fullName evidence="3">Uncharacterized protein</fullName>
    </submittedName>
</protein>
<proteinExistence type="predicted"/>
<evidence type="ECO:0000313" key="3">
    <source>
        <dbReference type="EMBL" id="CAL7943795.1"/>
    </source>
</evidence>
<gene>
    <name evidence="3" type="ORF">XYLVIOL_LOCUS6299</name>
</gene>
<keyword evidence="2" id="KW-0732">Signal</keyword>
<reference evidence="3 4" key="1">
    <citation type="submission" date="2024-08" db="EMBL/GenBank/DDBJ databases">
        <authorList>
            <person name="Will J Nash"/>
            <person name="Angela Man"/>
            <person name="Seanna McTaggart"/>
            <person name="Kendall Baker"/>
            <person name="Tom Barker"/>
            <person name="Leah Catchpole"/>
            <person name="Alex Durrant"/>
            <person name="Karim Gharbi"/>
            <person name="Naomi Irish"/>
            <person name="Gemy Kaithakottil"/>
            <person name="Debby Ku"/>
            <person name="Aaliyah Providence"/>
            <person name="Felix Shaw"/>
            <person name="David Swarbreck"/>
            <person name="Chris Watkins"/>
            <person name="Ann M. McCartney"/>
            <person name="Giulio Formenti"/>
            <person name="Alice Mouton"/>
            <person name="Noel Vella"/>
            <person name="Bjorn M von Reumont"/>
            <person name="Adriana Vella"/>
            <person name="Wilfried Haerty"/>
        </authorList>
    </citation>
    <scope>NUCLEOTIDE SEQUENCE [LARGE SCALE GENOMIC DNA]</scope>
</reference>
<organism evidence="3 4">
    <name type="scientific">Xylocopa violacea</name>
    <name type="common">Violet carpenter bee</name>
    <name type="synonym">Apis violacea</name>
    <dbReference type="NCBI Taxonomy" id="135666"/>
    <lineage>
        <taxon>Eukaryota</taxon>
        <taxon>Metazoa</taxon>
        <taxon>Ecdysozoa</taxon>
        <taxon>Arthropoda</taxon>
        <taxon>Hexapoda</taxon>
        <taxon>Insecta</taxon>
        <taxon>Pterygota</taxon>
        <taxon>Neoptera</taxon>
        <taxon>Endopterygota</taxon>
        <taxon>Hymenoptera</taxon>
        <taxon>Apocrita</taxon>
        <taxon>Aculeata</taxon>
        <taxon>Apoidea</taxon>
        <taxon>Anthophila</taxon>
        <taxon>Apidae</taxon>
        <taxon>Xylocopa</taxon>
        <taxon>Xylocopa</taxon>
    </lineage>
</organism>
<evidence type="ECO:0000256" key="1">
    <source>
        <dbReference type="SAM" id="MobiDB-lite"/>
    </source>
</evidence>
<accession>A0ABP1NRY3</accession>
<comment type="caution">
    <text evidence="3">The sequence shown here is derived from an EMBL/GenBank/DDBJ whole genome shotgun (WGS) entry which is preliminary data.</text>
</comment>
<feature type="compositionally biased region" description="Basic and acidic residues" evidence="1">
    <location>
        <begin position="196"/>
        <end position="217"/>
    </location>
</feature>
<dbReference type="EMBL" id="CAXAJV020001293">
    <property type="protein sequence ID" value="CAL7943795.1"/>
    <property type="molecule type" value="Genomic_DNA"/>
</dbReference>
<name>A0ABP1NRY3_XYLVO</name>
<dbReference type="Proteomes" id="UP001642520">
    <property type="component" value="Unassembled WGS sequence"/>
</dbReference>
<evidence type="ECO:0000313" key="4">
    <source>
        <dbReference type="Proteomes" id="UP001642520"/>
    </source>
</evidence>
<evidence type="ECO:0000256" key="2">
    <source>
        <dbReference type="SAM" id="SignalP"/>
    </source>
</evidence>
<feature type="chain" id="PRO_5046767867" evidence="2">
    <location>
        <begin position="17"/>
        <end position="217"/>
    </location>
</feature>
<keyword evidence="4" id="KW-1185">Reference proteome</keyword>
<feature type="signal peptide" evidence="2">
    <location>
        <begin position="1"/>
        <end position="16"/>
    </location>
</feature>
<feature type="region of interest" description="Disordered" evidence="1">
    <location>
        <begin position="193"/>
        <end position="217"/>
    </location>
</feature>
<sequence length="217" mass="24219">MNFLIVVLLTISVSYSKIYYKATATARSSQIVYKSLGKVIARRDEIEAPEKGISWIDPYSSQKLVKLQKLRKSANSNTDLDRKSKIIRSLAILAGLSVGDLTGAAFSDIKAYKVPSLNTNVGASRISPQVAAIYDPYSYTIHPYLFTTSLEFYSLLNPLRLQSISGLRNNWQLLTQNAQTLNLLDNNNDEYTNEAQKSDNVKITSKADERADRSGEE</sequence>